<dbReference type="VEuPathDB" id="FungiDB:AMAG_09453"/>
<reference evidence="5 6" key="1">
    <citation type="submission" date="2009-11" db="EMBL/GenBank/DDBJ databases">
        <title>Annotation of Allomyces macrogynus ATCC 38327.</title>
        <authorList>
            <consortium name="The Broad Institute Genome Sequencing Platform"/>
            <person name="Russ C."/>
            <person name="Cuomo C."/>
            <person name="Burger G."/>
            <person name="Gray M.W."/>
            <person name="Holland P.W.H."/>
            <person name="King N."/>
            <person name="Lang F.B.F."/>
            <person name="Roger A.J."/>
            <person name="Ruiz-Trillo I."/>
            <person name="Young S.K."/>
            <person name="Zeng Q."/>
            <person name="Gargeya S."/>
            <person name="Fitzgerald M."/>
            <person name="Haas B."/>
            <person name="Abouelleil A."/>
            <person name="Alvarado L."/>
            <person name="Arachchi H.M."/>
            <person name="Berlin A."/>
            <person name="Chapman S.B."/>
            <person name="Gearin G."/>
            <person name="Goldberg J."/>
            <person name="Griggs A."/>
            <person name="Gujja S."/>
            <person name="Hansen M."/>
            <person name="Heiman D."/>
            <person name="Howarth C."/>
            <person name="Larimer J."/>
            <person name="Lui A."/>
            <person name="MacDonald P.J.P."/>
            <person name="McCowen C."/>
            <person name="Montmayeur A."/>
            <person name="Murphy C."/>
            <person name="Neiman D."/>
            <person name="Pearson M."/>
            <person name="Priest M."/>
            <person name="Roberts A."/>
            <person name="Saif S."/>
            <person name="Shea T."/>
            <person name="Sisk P."/>
            <person name="Stolte C."/>
            <person name="Sykes S."/>
            <person name="Wortman J."/>
            <person name="Nusbaum C."/>
            <person name="Birren B."/>
        </authorList>
    </citation>
    <scope>NUCLEOTIDE SEQUENCE [LARGE SCALE GENOMIC DNA]</scope>
    <source>
        <strain evidence="5 6">ATCC 38327</strain>
    </source>
</reference>
<dbReference type="Pfam" id="PF00400">
    <property type="entry name" value="WD40"/>
    <property type="match status" value="6"/>
</dbReference>
<dbReference type="InterPro" id="IPR014906">
    <property type="entry name" value="PRP4-like"/>
</dbReference>
<keyword evidence="1 3" id="KW-0853">WD repeat</keyword>
<keyword evidence="2" id="KW-0677">Repeat</keyword>
<proteinExistence type="predicted"/>
<dbReference type="SMART" id="SM00500">
    <property type="entry name" value="SFM"/>
    <property type="match status" value="1"/>
</dbReference>
<feature type="domain" description="Pre-mRNA processing factor 4 (PRP4)-like" evidence="4">
    <location>
        <begin position="57"/>
        <end position="111"/>
    </location>
</feature>
<dbReference type="OrthoDB" id="540662at2759"/>
<evidence type="ECO:0000256" key="3">
    <source>
        <dbReference type="PROSITE-ProRule" id="PRU00221"/>
    </source>
</evidence>
<dbReference type="OMA" id="ARIDIAM"/>
<dbReference type="AlphaFoldDB" id="A0A0L0SPI2"/>
<dbReference type="GO" id="GO:0017070">
    <property type="term" value="F:U6 snRNA binding"/>
    <property type="evidence" value="ECO:0007669"/>
    <property type="project" value="TreeGrafter"/>
</dbReference>
<dbReference type="PANTHER" id="PTHR19846">
    <property type="entry name" value="WD40 REPEAT PROTEIN"/>
    <property type="match status" value="1"/>
</dbReference>
<dbReference type="eggNOG" id="KOG0272">
    <property type="taxonomic scope" value="Eukaryota"/>
</dbReference>
<dbReference type="SMART" id="SM00320">
    <property type="entry name" value="WD40"/>
    <property type="match status" value="7"/>
</dbReference>
<evidence type="ECO:0000313" key="6">
    <source>
        <dbReference type="Proteomes" id="UP000054350"/>
    </source>
</evidence>
<dbReference type="SUPFAM" id="SSF158230">
    <property type="entry name" value="PRP4-like"/>
    <property type="match status" value="1"/>
</dbReference>
<dbReference type="CDD" id="cd00200">
    <property type="entry name" value="WD40"/>
    <property type="match status" value="1"/>
</dbReference>
<dbReference type="InterPro" id="IPR001680">
    <property type="entry name" value="WD40_rpt"/>
</dbReference>
<dbReference type="STRING" id="578462.A0A0L0SPI2"/>
<dbReference type="InterPro" id="IPR036322">
    <property type="entry name" value="WD40_repeat_dom_sf"/>
</dbReference>
<dbReference type="Pfam" id="PF08799">
    <property type="entry name" value="PRP4"/>
    <property type="match status" value="1"/>
</dbReference>
<dbReference type="PROSITE" id="PS50082">
    <property type="entry name" value="WD_REPEATS_2"/>
    <property type="match status" value="5"/>
</dbReference>
<feature type="repeat" description="WD" evidence="3">
    <location>
        <begin position="462"/>
        <end position="493"/>
    </location>
</feature>
<dbReference type="InterPro" id="IPR019775">
    <property type="entry name" value="WD40_repeat_CS"/>
</dbReference>
<organism evidence="5 6">
    <name type="scientific">Allomyces macrogynus (strain ATCC 38327)</name>
    <name type="common">Allomyces javanicus var. macrogynus</name>
    <dbReference type="NCBI Taxonomy" id="578462"/>
    <lineage>
        <taxon>Eukaryota</taxon>
        <taxon>Fungi</taxon>
        <taxon>Fungi incertae sedis</taxon>
        <taxon>Blastocladiomycota</taxon>
        <taxon>Blastocladiomycetes</taxon>
        <taxon>Blastocladiales</taxon>
        <taxon>Blastocladiaceae</taxon>
        <taxon>Allomyces</taxon>
    </lineage>
</organism>
<dbReference type="PROSITE" id="PS00678">
    <property type="entry name" value="WD_REPEATS_1"/>
    <property type="match status" value="2"/>
</dbReference>
<reference evidence="6" key="2">
    <citation type="submission" date="2009-11" db="EMBL/GenBank/DDBJ databases">
        <title>The Genome Sequence of Allomyces macrogynus strain ATCC 38327.</title>
        <authorList>
            <consortium name="The Broad Institute Genome Sequencing Platform"/>
            <person name="Russ C."/>
            <person name="Cuomo C."/>
            <person name="Shea T."/>
            <person name="Young S.K."/>
            <person name="Zeng Q."/>
            <person name="Koehrsen M."/>
            <person name="Haas B."/>
            <person name="Borodovsky M."/>
            <person name="Guigo R."/>
            <person name="Alvarado L."/>
            <person name="Berlin A."/>
            <person name="Borenstein D."/>
            <person name="Chen Z."/>
            <person name="Engels R."/>
            <person name="Freedman E."/>
            <person name="Gellesch M."/>
            <person name="Goldberg J."/>
            <person name="Griggs A."/>
            <person name="Gujja S."/>
            <person name="Heiman D."/>
            <person name="Hepburn T."/>
            <person name="Howarth C."/>
            <person name="Jen D."/>
            <person name="Larson L."/>
            <person name="Lewis B."/>
            <person name="Mehta T."/>
            <person name="Park D."/>
            <person name="Pearson M."/>
            <person name="Roberts A."/>
            <person name="Saif S."/>
            <person name="Shenoy N."/>
            <person name="Sisk P."/>
            <person name="Stolte C."/>
            <person name="Sykes S."/>
            <person name="Walk T."/>
            <person name="White J."/>
            <person name="Yandava C."/>
            <person name="Burger G."/>
            <person name="Gray M.W."/>
            <person name="Holland P.W.H."/>
            <person name="King N."/>
            <person name="Lang F.B.F."/>
            <person name="Roger A.J."/>
            <person name="Ruiz-Trillo I."/>
            <person name="Lander E."/>
            <person name="Nusbaum C."/>
        </authorList>
    </citation>
    <scope>NUCLEOTIDE SEQUENCE [LARGE SCALE GENOMIC DNA]</scope>
    <source>
        <strain evidence="6">ATCC 38327</strain>
    </source>
</reference>
<feature type="repeat" description="WD" evidence="3">
    <location>
        <begin position="310"/>
        <end position="351"/>
    </location>
</feature>
<feature type="repeat" description="WD" evidence="3">
    <location>
        <begin position="185"/>
        <end position="216"/>
    </location>
</feature>
<dbReference type="GO" id="GO:0000398">
    <property type="term" value="P:mRNA splicing, via spliceosome"/>
    <property type="evidence" value="ECO:0007669"/>
    <property type="project" value="TreeGrafter"/>
</dbReference>
<evidence type="ECO:0000256" key="1">
    <source>
        <dbReference type="ARBA" id="ARBA00022574"/>
    </source>
</evidence>
<dbReference type="InterPro" id="IPR020472">
    <property type="entry name" value="WD40_PAC1"/>
</dbReference>
<keyword evidence="6" id="KW-1185">Reference proteome</keyword>
<dbReference type="Proteomes" id="UP000054350">
    <property type="component" value="Unassembled WGS sequence"/>
</dbReference>
<gene>
    <name evidence="5" type="ORF">AMAG_09453</name>
</gene>
<protein>
    <recommendedName>
        <fullName evidence="4">Pre-mRNA processing factor 4 (PRP4)-like domain-containing protein</fullName>
    </recommendedName>
</protein>
<dbReference type="Gene3D" id="4.10.280.110">
    <property type="entry name" value="Pre-mRNA processing factor 4 domain"/>
    <property type="match status" value="1"/>
</dbReference>
<evidence type="ECO:0000313" key="5">
    <source>
        <dbReference type="EMBL" id="KNE64431.1"/>
    </source>
</evidence>
<dbReference type="SUPFAM" id="SSF50978">
    <property type="entry name" value="WD40 repeat-like"/>
    <property type="match status" value="1"/>
</dbReference>
<sequence>MADENTVDFDNLMDIDQIDDDEDMDMPEAMRRAKAENAAILETFEQRKKLRSIAVPTDDGKVRAKLRELGEPITLFGEGPAERRDRLRVLISQMEGVTVTFDEDKDEDEEEEEYWTPGSEELLQARRWIANDSLRRARDRVVRQRAEFDTPASFYKSLRRDLYTDLSTWTTVGSRLADERPTSFVSFSPNSQFLATGSFSGNVHLWSVPGSDLAMSYCGGHSDRVGGIAWHPAATLGLDAGAANFATGGADNVVCLWSLDKETPLAKLEGHEARVNRVAFHPSGRYLASASFDMTWRLWDATTNQCLLTQDGHSRQVYCVAFQPDGSLAGTGGLDGLGKLWDLRTGRCILNLQGHRDQVLALDFAPTNGYQVVTASQDNTIKVWDLRAMKCAYTVPAHASSVAHAKFFATNPGPIARDFAGQKDAVYERGAPVTSGMFLISGGFDGIVNVWSEGDFKLVKSFKGHTGHVTSVDVSANGKFIASGGMDRTYKLWASPHLDLTSEAMRE</sequence>
<feature type="repeat" description="WD" evidence="3">
    <location>
        <begin position="352"/>
        <end position="394"/>
    </location>
</feature>
<dbReference type="Gene3D" id="2.130.10.10">
    <property type="entry name" value="YVTN repeat-like/Quinoprotein amine dehydrogenase"/>
    <property type="match status" value="3"/>
</dbReference>
<accession>A0A0L0SPI2</accession>
<dbReference type="FunFam" id="2.130.10.10:FF:001211">
    <property type="entry name" value="CBN-PRP-4 protein"/>
    <property type="match status" value="1"/>
</dbReference>
<evidence type="ECO:0000256" key="2">
    <source>
        <dbReference type="ARBA" id="ARBA00022737"/>
    </source>
</evidence>
<name>A0A0L0SPI2_ALLM3</name>
<dbReference type="EMBL" id="GG745344">
    <property type="protein sequence ID" value="KNE64431.1"/>
    <property type="molecule type" value="Genomic_DNA"/>
</dbReference>
<feature type="repeat" description="WD" evidence="3">
    <location>
        <begin position="268"/>
        <end position="309"/>
    </location>
</feature>
<dbReference type="PROSITE" id="PS50294">
    <property type="entry name" value="WD_REPEATS_REGION"/>
    <property type="match status" value="4"/>
</dbReference>
<evidence type="ECO:0000259" key="4">
    <source>
        <dbReference type="SMART" id="SM00500"/>
    </source>
</evidence>
<dbReference type="GO" id="GO:0030621">
    <property type="term" value="F:U4 snRNA binding"/>
    <property type="evidence" value="ECO:0007669"/>
    <property type="project" value="TreeGrafter"/>
</dbReference>
<dbReference type="InterPro" id="IPR036285">
    <property type="entry name" value="PRP4-like_sf"/>
</dbReference>
<dbReference type="PRINTS" id="PR00320">
    <property type="entry name" value="GPROTEINBRPT"/>
</dbReference>
<dbReference type="GO" id="GO:0046540">
    <property type="term" value="C:U4/U6 x U5 tri-snRNP complex"/>
    <property type="evidence" value="ECO:0007669"/>
    <property type="project" value="TreeGrafter"/>
</dbReference>
<dbReference type="InterPro" id="IPR015943">
    <property type="entry name" value="WD40/YVTN_repeat-like_dom_sf"/>
</dbReference>
<dbReference type="PANTHER" id="PTHR19846:SF0">
    <property type="entry name" value="PRE-MRNA PROCESSING FACTOR 4"/>
    <property type="match status" value="1"/>
</dbReference>